<name>A0A2H0WVP4_9BACT</name>
<gene>
    <name evidence="4" type="ORF">COT61_02500</name>
</gene>
<dbReference type="InterPro" id="IPR015422">
    <property type="entry name" value="PyrdxlP-dep_Trfase_small"/>
</dbReference>
<reference evidence="5" key="1">
    <citation type="submission" date="2017-09" db="EMBL/GenBank/DDBJ databases">
        <title>Depth-based differentiation of microbial function through sediment-hosted aquifers and enrichment of novel symbionts in the deep terrestrial subsurface.</title>
        <authorList>
            <person name="Probst A.J."/>
            <person name="Ladd B."/>
            <person name="Jarett J.K."/>
            <person name="Geller-Mcgrath D.E."/>
            <person name="Sieber C.M.K."/>
            <person name="Emerson J.B."/>
            <person name="Anantharaman K."/>
            <person name="Thomas B.C."/>
            <person name="Malmstrom R."/>
            <person name="Stieglmeier M."/>
            <person name="Klingl A."/>
            <person name="Woyke T."/>
            <person name="Ryan C.M."/>
            <person name="Banfield J.F."/>
        </authorList>
    </citation>
    <scope>NUCLEOTIDE SEQUENCE [LARGE SCALE GENOMIC DNA]</scope>
</reference>
<dbReference type="PROSITE" id="PS00600">
    <property type="entry name" value="AA_TRANSFER_CLASS_3"/>
    <property type="match status" value="1"/>
</dbReference>
<dbReference type="Proteomes" id="UP000229080">
    <property type="component" value="Unassembled WGS sequence"/>
</dbReference>
<feature type="non-terminal residue" evidence="4">
    <location>
        <position position="342"/>
    </location>
</feature>
<evidence type="ECO:0000256" key="1">
    <source>
        <dbReference type="ARBA" id="ARBA00001933"/>
    </source>
</evidence>
<evidence type="ECO:0000313" key="5">
    <source>
        <dbReference type="Proteomes" id="UP000229080"/>
    </source>
</evidence>
<comment type="caution">
    <text evidence="4">The sequence shown here is derived from an EMBL/GenBank/DDBJ whole genome shotgun (WGS) entry which is preliminary data.</text>
</comment>
<protein>
    <submittedName>
        <fullName evidence="4">Aspartate aminotransferase family protein</fullName>
    </submittedName>
</protein>
<keyword evidence="4" id="KW-0032">Aminotransferase</keyword>
<dbReference type="CDD" id="cd00610">
    <property type="entry name" value="OAT_like"/>
    <property type="match status" value="1"/>
</dbReference>
<dbReference type="EMBL" id="PEZF01000085">
    <property type="protein sequence ID" value="PIS16707.1"/>
    <property type="molecule type" value="Genomic_DNA"/>
</dbReference>
<dbReference type="SUPFAM" id="SSF53383">
    <property type="entry name" value="PLP-dependent transferases"/>
    <property type="match status" value="1"/>
</dbReference>
<comment type="cofactor">
    <cofactor evidence="1">
        <name>pyridoxal 5'-phosphate</name>
        <dbReference type="ChEBI" id="CHEBI:597326"/>
    </cofactor>
</comment>
<dbReference type="PIRSF" id="PIRSF000521">
    <property type="entry name" value="Transaminase_4ab_Lys_Orn"/>
    <property type="match status" value="1"/>
</dbReference>
<evidence type="ECO:0000313" key="4">
    <source>
        <dbReference type="EMBL" id="PIS16707.1"/>
    </source>
</evidence>
<evidence type="ECO:0000256" key="2">
    <source>
        <dbReference type="ARBA" id="ARBA00022898"/>
    </source>
</evidence>
<dbReference type="Pfam" id="PF00202">
    <property type="entry name" value="Aminotran_3"/>
    <property type="match status" value="1"/>
</dbReference>
<dbReference type="GO" id="GO:0030170">
    <property type="term" value="F:pyridoxal phosphate binding"/>
    <property type="evidence" value="ECO:0007669"/>
    <property type="project" value="InterPro"/>
</dbReference>
<evidence type="ECO:0000256" key="3">
    <source>
        <dbReference type="RuleBase" id="RU003560"/>
    </source>
</evidence>
<dbReference type="Gene3D" id="3.90.1150.10">
    <property type="entry name" value="Aspartate Aminotransferase, domain 1"/>
    <property type="match status" value="1"/>
</dbReference>
<dbReference type="PANTHER" id="PTHR11986">
    <property type="entry name" value="AMINOTRANSFERASE CLASS III"/>
    <property type="match status" value="1"/>
</dbReference>
<dbReference type="InterPro" id="IPR015421">
    <property type="entry name" value="PyrdxlP-dep_Trfase_major"/>
</dbReference>
<dbReference type="FunFam" id="3.40.640.10:FF:000004">
    <property type="entry name" value="Acetylornithine aminotransferase"/>
    <property type="match status" value="1"/>
</dbReference>
<dbReference type="InterPro" id="IPR049704">
    <property type="entry name" value="Aminotrans_3_PPA_site"/>
</dbReference>
<sequence length="342" mass="37007">MSREKNRTGFCWLSDEEIYDLENRYTASHYNHLKFCPREWKGVWLYGSNGEKTLDCLACYSAVNQGHHHPKIVKALIDALSGNYAGTVSNVVFSGARALFSKKIATMLPQLGPRFGSCGNKVLQKNGGVESFETAVKACKAYGALKKGIPDGLQRIIVFRNNFHGRTYEALAASTNANYKKYFGVRNDVYINEIDFGNIEAVRSAVRNPDVCGIIAEPMQGEGGMYPPPAGFLKGLREIADANDLLLIFDEIQVGLGRTGKMFAFEHEGVVPDGIILGKALSGGLVPVSVFVCSGALMDLAFWPGRDGSTYGGYSLACVAGIPALEVLDEEGLVENAALMGA</sequence>
<dbReference type="PANTHER" id="PTHR11986:SF18">
    <property type="entry name" value="ORNITHINE AMINOTRANSFERASE, MITOCHONDRIAL"/>
    <property type="match status" value="1"/>
</dbReference>
<comment type="similarity">
    <text evidence="3">Belongs to the class-III pyridoxal-phosphate-dependent aminotransferase family.</text>
</comment>
<dbReference type="InterPro" id="IPR015424">
    <property type="entry name" value="PyrdxlP-dep_Trfase"/>
</dbReference>
<dbReference type="Gene3D" id="3.40.640.10">
    <property type="entry name" value="Type I PLP-dependent aspartate aminotransferase-like (Major domain)"/>
    <property type="match status" value="1"/>
</dbReference>
<keyword evidence="4" id="KW-0808">Transferase</keyword>
<dbReference type="InterPro" id="IPR005814">
    <property type="entry name" value="Aminotrans_3"/>
</dbReference>
<proteinExistence type="inferred from homology"/>
<dbReference type="InterPro" id="IPR050103">
    <property type="entry name" value="Class-III_PLP-dep_AT"/>
</dbReference>
<keyword evidence="2 3" id="KW-0663">Pyridoxal phosphate</keyword>
<accession>A0A2H0WVP4</accession>
<dbReference type="AlphaFoldDB" id="A0A2H0WVP4"/>
<organism evidence="4 5">
    <name type="scientific">Candidatus Portnoybacteria bacterium CG09_land_8_20_14_0_10_44_13</name>
    <dbReference type="NCBI Taxonomy" id="1974811"/>
    <lineage>
        <taxon>Bacteria</taxon>
        <taxon>Candidatus Portnoyibacteriota</taxon>
    </lineage>
</organism>
<dbReference type="GO" id="GO:0008483">
    <property type="term" value="F:transaminase activity"/>
    <property type="evidence" value="ECO:0007669"/>
    <property type="project" value="UniProtKB-KW"/>
</dbReference>
<dbReference type="GO" id="GO:0042802">
    <property type="term" value="F:identical protein binding"/>
    <property type="evidence" value="ECO:0007669"/>
    <property type="project" value="TreeGrafter"/>
</dbReference>